<proteinExistence type="predicted"/>
<reference evidence="2" key="2">
    <citation type="submission" date="2021-04" db="EMBL/GenBank/DDBJ databases">
        <authorList>
            <person name="Gilroy R."/>
        </authorList>
    </citation>
    <scope>NUCLEOTIDE SEQUENCE</scope>
    <source>
        <strain evidence="2">9264</strain>
    </source>
</reference>
<feature type="transmembrane region" description="Helical" evidence="1">
    <location>
        <begin position="26"/>
        <end position="45"/>
    </location>
</feature>
<evidence type="ECO:0000313" key="2">
    <source>
        <dbReference type="EMBL" id="HJD45164.1"/>
    </source>
</evidence>
<comment type="caution">
    <text evidence="2">The sequence shown here is derived from an EMBL/GenBank/DDBJ whole genome shotgun (WGS) entry which is preliminary data.</text>
</comment>
<accession>A0A9D2ZPP5</accession>
<keyword evidence="1" id="KW-0812">Transmembrane</keyword>
<dbReference type="Proteomes" id="UP000823889">
    <property type="component" value="Unassembled WGS sequence"/>
</dbReference>
<organism evidence="2 3">
    <name type="scientific">Candidatus Paenalcaligenes intestinipullorum</name>
    <dbReference type="NCBI Taxonomy" id="2838718"/>
    <lineage>
        <taxon>Bacteria</taxon>
        <taxon>Pseudomonadati</taxon>
        <taxon>Pseudomonadota</taxon>
        <taxon>Betaproteobacteria</taxon>
        <taxon>Burkholderiales</taxon>
        <taxon>Alcaligenaceae</taxon>
        <taxon>Paenalcaligenes</taxon>
    </lineage>
</organism>
<name>A0A9D2ZPP5_9BURK</name>
<keyword evidence="1" id="KW-0472">Membrane</keyword>
<dbReference type="EMBL" id="DWUQ01000192">
    <property type="protein sequence ID" value="HJD45164.1"/>
    <property type="molecule type" value="Genomic_DNA"/>
</dbReference>
<evidence type="ECO:0000256" key="1">
    <source>
        <dbReference type="SAM" id="Phobius"/>
    </source>
</evidence>
<sequence>MSIAVRRHSVYALKGAKRRAQKGQSLVIGLGLLAFLCFVGYYLLFLSNTARQRIRLNTIADNAAYSAAVAQARLLNYLSFLNRAYVAHHVASAHLHTLASWTDFAYTQRQQSQRRNPPASLIGGFFGPQYGLAYSQSTQVAALGSQAAARRTLYEAAAQHAQFTNQHFPRVQQAVLRALQTYPVSVAQAVLNHSVDPQEIDHYQLEVTFNSLTEDNVAWVPKAGWAADWIRATTQGYQFLKPRNQTVRSLLPVSHRCPHLRHQLRRRGETTLDNSSGWASADTLSFHALRSNRWIGCYYREYSQGWAWVTDTQRFQHIDNPVDAPPDDFADQDFWRWVEEATQWNLLADHANPLAASYARRQKQKLPSSLLQPMLSLKNTEPSWQSSVSLTQRTSQLAIQTQATGEAFFWPPHHQRQQASLVNPYWQARLVTGAFSRSRP</sequence>
<protein>
    <submittedName>
        <fullName evidence="2">Uncharacterized protein</fullName>
    </submittedName>
</protein>
<evidence type="ECO:0000313" key="3">
    <source>
        <dbReference type="Proteomes" id="UP000823889"/>
    </source>
</evidence>
<dbReference type="AlphaFoldDB" id="A0A9D2ZPP5"/>
<keyword evidence="1" id="KW-1133">Transmembrane helix</keyword>
<reference evidence="2" key="1">
    <citation type="journal article" date="2021" name="PeerJ">
        <title>Extensive microbial diversity within the chicken gut microbiome revealed by metagenomics and culture.</title>
        <authorList>
            <person name="Gilroy R."/>
            <person name="Ravi A."/>
            <person name="Getino M."/>
            <person name="Pursley I."/>
            <person name="Horton D.L."/>
            <person name="Alikhan N.F."/>
            <person name="Baker D."/>
            <person name="Gharbi K."/>
            <person name="Hall N."/>
            <person name="Watson M."/>
            <person name="Adriaenssens E.M."/>
            <person name="Foster-Nyarko E."/>
            <person name="Jarju S."/>
            <person name="Secka A."/>
            <person name="Antonio M."/>
            <person name="Oren A."/>
            <person name="Chaudhuri R.R."/>
            <person name="La Ragione R."/>
            <person name="Hildebrand F."/>
            <person name="Pallen M.J."/>
        </authorList>
    </citation>
    <scope>NUCLEOTIDE SEQUENCE</scope>
    <source>
        <strain evidence="2">9264</strain>
    </source>
</reference>
<gene>
    <name evidence="2" type="ORF">H9906_09100</name>
</gene>